<dbReference type="AlphaFoldDB" id="A0A848GM15"/>
<dbReference type="RefSeq" id="WP_169226716.1">
    <property type="nucleotide sequence ID" value="NZ_JABBGC010000002.1"/>
</dbReference>
<evidence type="ECO:0000256" key="1">
    <source>
        <dbReference type="ARBA" id="ARBA00023239"/>
    </source>
</evidence>
<dbReference type="PANTHER" id="PTHR30272:SF1">
    <property type="entry name" value="3-HYDROXYACYL-[ACYL-CARRIER-PROTEIN] DEHYDRATASE"/>
    <property type="match status" value="1"/>
</dbReference>
<dbReference type="GO" id="GO:0016829">
    <property type="term" value="F:lyase activity"/>
    <property type="evidence" value="ECO:0007669"/>
    <property type="project" value="UniProtKB-KW"/>
</dbReference>
<evidence type="ECO:0000313" key="2">
    <source>
        <dbReference type="EMBL" id="NML39655.1"/>
    </source>
</evidence>
<keyword evidence="1" id="KW-0456">Lyase</keyword>
<sequence length="139" mass="15078">MHTADSVEDLIPHRAPFLFADRIVSATTAEIVGEKTFSDDNAFLRGSFPAHHFVPGTILIESMAQCGGAGIKLMGLADGLFALAAIETARFLKGADYNTPVRYVIKNIRVSEKLIKQSGIAYCNDEPVMEASWTCVKMG</sequence>
<dbReference type="CDD" id="cd01288">
    <property type="entry name" value="FabZ"/>
    <property type="match status" value="1"/>
</dbReference>
<dbReference type="Gene3D" id="3.10.129.10">
    <property type="entry name" value="Hotdog Thioesterase"/>
    <property type="match status" value="1"/>
</dbReference>
<dbReference type="Proteomes" id="UP000583266">
    <property type="component" value="Unassembled WGS sequence"/>
</dbReference>
<protein>
    <submittedName>
        <fullName evidence="2">Beta-hydroxyacyl-ACP dehydratase</fullName>
    </submittedName>
</protein>
<proteinExistence type="predicted"/>
<dbReference type="Pfam" id="PF07977">
    <property type="entry name" value="FabA"/>
    <property type="match status" value="1"/>
</dbReference>
<dbReference type="InterPro" id="IPR013114">
    <property type="entry name" value="FabA_FabZ"/>
</dbReference>
<reference evidence="2 3" key="1">
    <citation type="submission" date="2020-04" db="EMBL/GenBank/DDBJ databases">
        <title>Chitinophaga sp. G-6-1-13 sp. nov., isolated from soil.</title>
        <authorList>
            <person name="Dahal R.H."/>
            <person name="Chaudhary D.K."/>
        </authorList>
    </citation>
    <scope>NUCLEOTIDE SEQUENCE [LARGE SCALE GENOMIC DNA]</scope>
    <source>
        <strain evidence="2 3">G-6-1-13</strain>
    </source>
</reference>
<evidence type="ECO:0000313" key="3">
    <source>
        <dbReference type="Proteomes" id="UP000583266"/>
    </source>
</evidence>
<name>A0A848GM15_9BACT</name>
<dbReference type="PANTHER" id="PTHR30272">
    <property type="entry name" value="3-HYDROXYACYL-[ACYL-CARRIER-PROTEIN] DEHYDRATASE"/>
    <property type="match status" value="1"/>
</dbReference>
<organism evidence="2 3">
    <name type="scientific">Chitinophaga fulva</name>
    <dbReference type="NCBI Taxonomy" id="2728842"/>
    <lineage>
        <taxon>Bacteria</taxon>
        <taxon>Pseudomonadati</taxon>
        <taxon>Bacteroidota</taxon>
        <taxon>Chitinophagia</taxon>
        <taxon>Chitinophagales</taxon>
        <taxon>Chitinophagaceae</taxon>
        <taxon>Chitinophaga</taxon>
    </lineage>
</organism>
<dbReference type="SUPFAM" id="SSF54637">
    <property type="entry name" value="Thioesterase/thiol ester dehydrase-isomerase"/>
    <property type="match status" value="1"/>
</dbReference>
<accession>A0A848GM15</accession>
<keyword evidence="3" id="KW-1185">Reference proteome</keyword>
<gene>
    <name evidence="2" type="ORF">HHL17_20820</name>
</gene>
<comment type="caution">
    <text evidence="2">The sequence shown here is derived from an EMBL/GenBank/DDBJ whole genome shotgun (WGS) entry which is preliminary data.</text>
</comment>
<dbReference type="EMBL" id="JABBGC010000002">
    <property type="protein sequence ID" value="NML39655.1"/>
    <property type="molecule type" value="Genomic_DNA"/>
</dbReference>
<dbReference type="InterPro" id="IPR029069">
    <property type="entry name" value="HotDog_dom_sf"/>
</dbReference>